<dbReference type="AlphaFoldDB" id="A0A226F145"/>
<reference evidence="2 3" key="1">
    <citation type="submission" date="2015-12" db="EMBL/GenBank/DDBJ databases">
        <title>The genome of Folsomia candida.</title>
        <authorList>
            <person name="Faddeeva A."/>
            <person name="Derks M.F."/>
            <person name="Anvar Y."/>
            <person name="Smit S."/>
            <person name="Van Straalen N."/>
            <person name="Roelofs D."/>
        </authorList>
    </citation>
    <scope>NUCLEOTIDE SEQUENCE [LARGE SCALE GENOMIC DNA]</scope>
    <source>
        <strain evidence="2 3">VU population</strain>
        <tissue evidence="2">Whole body</tissue>
    </source>
</reference>
<feature type="transmembrane region" description="Helical" evidence="1">
    <location>
        <begin position="481"/>
        <end position="501"/>
    </location>
</feature>
<comment type="caution">
    <text evidence="2">The sequence shown here is derived from an EMBL/GenBank/DDBJ whole genome shotgun (WGS) entry which is preliminary data.</text>
</comment>
<accession>A0A226F145</accession>
<keyword evidence="1" id="KW-1133">Transmembrane helix</keyword>
<feature type="transmembrane region" description="Helical" evidence="1">
    <location>
        <begin position="272"/>
        <end position="295"/>
    </location>
</feature>
<keyword evidence="3" id="KW-1185">Reference proteome</keyword>
<dbReference type="Proteomes" id="UP000198287">
    <property type="component" value="Unassembled WGS sequence"/>
</dbReference>
<sequence length="515" mass="60112">MTTLNLNISLFNYNLVPNSSALYANSPLLILVTSKFNHFKNFNYPTSGHIVQIYDFRIHYYQRIRQNWLPIVKETSFTHLLKPQMVKTLNHDYNFNRVHIWTKFVWNRTPCETFSASAKLGSQSGSSQFKKYRCAPDAELIHLLKEHYNFTAKFTTKIPDWIWRKRRIAVEARVSNLFDSSGSNLVVTPTLLGFGGSRYNFIAYCRFRQRFPVTIFAWLVPFRSFVWYSFLAMLIFFPITTSKTIQTYFVNIFTEISNLFGQSDKVDTIPELLFVFSCIILCSVYSTFIEGSIIAPYDARPFVSLQAFINSSYQIIHSFGRKSFLLLYAEGRTDFTRLGINMTSKVFLDLLQPQYQNTTREQFISEGNKAGHYSYYTDLSLRGVVVQKLENSVTNFRRDVRMRCFGLEFGGTVPTYFEFPPEFMSHMLQTYQQIIESGLMFGHWVKSHSHWTIRKHIVSQEKIWKMRLIADATDNIGLKNLLNFLAFLGSIFLIACISFVFEMKIHLWAARTTTF</sequence>
<evidence type="ECO:0000256" key="1">
    <source>
        <dbReference type="SAM" id="Phobius"/>
    </source>
</evidence>
<evidence type="ECO:0000313" key="2">
    <source>
        <dbReference type="EMBL" id="OXA63492.1"/>
    </source>
</evidence>
<dbReference type="EMBL" id="LNIX01000001">
    <property type="protein sequence ID" value="OXA63492.1"/>
    <property type="molecule type" value="Genomic_DNA"/>
</dbReference>
<proteinExistence type="predicted"/>
<evidence type="ECO:0000313" key="3">
    <source>
        <dbReference type="Proteomes" id="UP000198287"/>
    </source>
</evidence>
<gene>
    <name evidence="2" type="ORF">Fcan01_01596</name>
</gene>
<keyword evidence="1" id="KW-0472">Membrane</keyword>
<name>A0A226F145_FOLCA</name>
<organism evidence="2 3">
    <name type="scientific">Folsomia candida</name>
    <name type="common">Springtail</name>
    <dbReference type="NCBI Taxonomy" id="158441"/>
    <lineage>
        <taxon>Eukaryota</taxon>
        <taxon>Metazoa</taxon>
        <taxon>Ecdysozoa</taxon>
        <taxon>Arthropoda</taxon>
        <taxon>Hexapoda</taxon>
        <taxon>Collembola</taxon>
        <taxon>Entomobryomorpha</taxon>
        <taxon>Isotomoidea</taxon>
        <taxon>Isotomidae</taxon>
        <taxon>Proisotominae</taxon>
        <taxon>Folsomia</taxon>
    </lineage>
</organism>
<keyword evidence="1" id="KW-0812">Transmembrane</keyword>
<feature type="transmembrane region" description="Helical" evidence="1">
    <location>
        <begin position="215"/>
        <end position="237"/>
    </location>
</feature>
<protein>
    <submittedName>
        <fullName evidence="2">Uncharacterized protein</fullName>
    </submittedName>
</protein>